<dbReference type="NCBIfam" id="NF003840">
    <property type="entry name" value="PRK05421.1-2"/>
    <property type="match status" value="1"/>
</dbReference>
<keyword evidence="2" id="KW-0540">Nuclease</keyword>
<dbReference type="EMBL" id="JBEQCT010000008">
    <property type="protein sequence ID" value="MFM2486417.1"/>
    <property type="molecule type" value="Genomic_DNA"/>
</dbReference>
<dbReference type="Proteomes" id="UP001629953">
    <property type="component" value="Unassembled WGS sequence"/>
</dbReference>
<keyword evidence="2" id="KW-0378">Hydrolase</keyword>
<evidence type="ECO:0000313" key="2">
    <source>
        <dbReference type="EMBL" id="MFM2486417.1"/>
    </source>
</evidence>
<dbReference type="RefSeq" id="WP_408624717.1">
    <property type="nucleotide sequence ID" value="NZ_JBEQCT010000008.1"/>
</dbReference>
<sequence length="287" mass="32122">MNKKQVGGGLALGAVIALVIGAMQWFEVPKQTNIMTVQQHQYPAQCPNWVVLSGDASKTLPRQFTVASWNIYKTQNLGWADQLDKLAKQADVIALQEARESTTQAFWRRRHWSATMLEAFTMGRQSVGVQLASAYPPLQVCGLRQKEPLIRLPKSLIAGVYPLADGAGELWVISLHSINFSLKIAPYLQQLNDVANLINQHHGPLIIAGDFNTWSRHRHQVLLQWMQHHGLQPVRFKNDKRSQVFGHALDHIFYRGVKLARSRVIATNASDHNALVATFKTTTHSGG</sequence>
<gene>
    <name evidence="2" type="ORF">ABUE30_15365</name>
</gene>
<dbReference type="NCBIfam" id="NF003842">
    <property type="entry name" value="PRK05421.1-4"/>
    <property type="match status" value="1"/>
</dbReference>
<evidence type="ECO:0000313" key="3">
    <source>
        <dbReference type="Proteomes" id="UP001629953"/>
    </source>
</evidence>
<dbReference type="GO" id="GO:0004519">
    <property type="term" value="F:endonuclease activity"/>
    <property type="evidence" value="ECO:0007669"/>
    <property type="project" value="UniProtKB-KW"/>
</dbReference>
<dbReference type="Pfam" id="PF03372">
    <property type="entry name" value="Exo_endo_phos"/>
    <property type="match status" value="1"/>
</dbReference>
<feature type="domain" description="Endonuclease/exonuclease/phosphatase" evidence="1">
    <location>
        <begin position="67"/>
        <end position="272"/>
    </location>
</feature>
<dbReference type="InterPro" id="IPR036691">
    <property type="entry name" value="Endo/exonu/phosph_ase_sf"/>
</dbReference>
<dbReference type="SUPFAM" id="SSF56219">
    <property type="entry name" value="DNase I-like"/>
    <property type="match status" value="1"/>
</dbReference>
<proteinExistence type="predicted"/>
<keyword evidence="3" id="KW-1185">Reference proteome</keyword>
<accession>A0ABW9GA31</accession>
<comment type="caution">
    <text evidence="2">The sequence shown here is derived from an EMBL/GenBank/DDBJ whole genome shotgun (WGS) entry which is preliminary data.</text>
</comment>
<dbReference type="Gene3D" id="3.60.10.10">
    <property type="entry name" value="Endonuclease/exonuclease/phosphatase"/>
    <property type="match status" value="1"/>
</dbReference>
<protein>
    <submittedName>
        <fullName evidence="2">Endonuclease/exonuclease/phosphatase family protein</fullName>
    </submittedName>
</protein>
<dbReference type="InterPro" id="IPR005135">
    <property type="entry name" value="Endo/exonuclease/phosphatase"/>
</dbReference>
<evidence type="ECO:0000259" key="1">
    <source>
        <dbReference type="Pfam" id="PF03372"/>
    </source>
</evidence>
<keyword evidence="2" id="KW-0255">Endonuclease</keyword>
<reference evidence="2 3" key="1">
    <citation type="journal article" date="2013" name="Int. J. Syst. Evol. Microbiol.">
        <title>Celerinatantimonas yamalensis sp. nov., a cold-adapted diazotrophic bacterium from a cold permafrost brine.</title>
        <authorList>
            <person name="Shcherbakova V."/>
            <person name="Chuvilskaya N."/>
            <person name="Rivkina E."/>
            <person name="Demidov N."/>
            <person name="Uchaeva V."/>
            <person name="Suetin S."/>
            <person name="Suzina N."/>
            <person name="Gilichinsky D."/>
        </authorList>
    </citation>
    <scope>NUCLEOTIDE SEQUENCE [LARGE SCALE GENOMIC DNA]</scope>
    <source>
        <strain evidence="2 3">C7</strain>
    </source>
</reference>
<name>A0ABW9GA31_9GAMM</name>
<organism evidence="2 3">
    <name type="scientific">Celerinatantimonas yamalensis</name>
    <dbReference type="NCBI Taxonomy" id="559956"/>
    <lineage>
        <taxon>Bacteria</taxon>
        <taxon>Pseudomonadati</taxon>
        <taxon>Pseudomonadota</taxon>
        <taxon>Gammaproteobacteria</taxon>
        <taxon>Celerinatantimonadaceae</taxon>
        <taxon>Celerinatantimonas</taxon>
    </lineage>
</organism>